<keyword evidence="10" id="KW-0479">Metal-binding</keyword>
<sequence length="810" mass="86955">MDPALARRDPAPRLSPERLDAALVRLGSVLVLGAVLAQLDATIVTVGLGPMADGLGTSLATVQWVSAGYLLAVAFVAPLSGWLQTRYGGKRVWLASVALFLTASALSGLAWSGTSLIAFRLLQGVGGGLMQPVGQSLAARHAGPQRIGRLVGIITVPVSLAPILGPVLGGALLQGAGWRWLFLVNVPLALIALALAARIVPCDTGTRDTSARPDGIGLALLPTGLAALVYGLAQYGQDPGPGPAQGVTLTAGAVLLAGYAAHALRTRRTPLLDLRLFAGRGFTLAAINTFLLGAALYSSMLLLPLYFMQVKGASALQAGLMLAPQALGSALITPLAGRLTDRHGPRTVVLAGITLTVLGTLLFALDGGTPGELLPAAALFVRGVGLGAVLPPQRGRDLHLRRPQPGTGRHQRPHRPQPRRRIRGHRPARRPPAQRPRRHRGTRRHRRERLRPHLPLGPGPRRAHPPARGPLPPPRPRQGLTPRPPARGPPTAPPPPPCPSSPPPTDQPSRRTPMTKPTSLPRTGLRLMAVHAHPDDESSKGAATLARYRAEGADVLVATMTGGERGDVLNPAMDRPEVRADLPRLRRLEMERARKILGVRQEFLGFTDSGLPRDGEPLPEDCFAVQPLHRAARPLVAAMRAFRPHVVVTYDENGGYPHPDHIKTHQVCVEAFDTAGDPGRHPGTGAPWQPLKLYYTRAFSKAYFQALYDAMTAAGLHSPHGEVLKELQGVEEKWEITTRVECAAWFPTRLRALLAHETQVDPDGPERSCPLEIEQRAWPTEDYHLARSLVDTDLPEDDLFTGITRKTRKA</sequence>
<dbReference type="InterPro" id="IPR017811">
    <property type="entry name" value="Mca"/>
</dbReference>
<dbReference type="GO" id="GO:0016787">
    <property type="term" value="F:hydrolase activity"/>
    <property type="evidence" value="ECO:0007669"/>
    <property type="project" value="UniProtKB-KW"/>
</dbReference>
<keyword evidence="7 12" id="KW-1133">Transmembrane helix</keyword>
<dbReference type="PANTHER" id="PTHR42718:SF9">
    <property type="entry name" value="MAJOR FACILITATOR SUPERFAMILY MULTIDRUG TRANSPORTER MFSC"/>
    <property type="match status" value="1"/>
</dbReference>
<dbReference type="Gene3D" id="3.40.50.10320">
    <property type="entry name" value="LmbE-like"/>
    <property type="match status" value="1"/>
</dbReference>
<feature type="compositionally biased region" description="Basic residues" evidence="11">
    <location>
        <begin position="435"/>
        <end position="452"/>
    </location>
</feature>
<dbReference type="Gene3D" id="1.20.1720.10">
    <property type="entry name" value="Multidrug resistance protein D"/>
    <property type="match status" value="1"/>
</dbReference>
<dbReference type="PATRIC" id="fig|1214242.5.peg.123"/>
<dbReference type="AlphaFoldDB" id="S5VEU6"/>
<dbReference type="NCBIfam" id="TIGR00711">
    <property type="entry name" value="efflux_EmrB"/>
    <property type="match status" value="1"/>
</dbReference>
<evidence type="ECO:0000256" key="9">
    <source>
        <dbReference type="ARBA" id="ARBA00023251"/>
    </source>
</evidence>
<dbReference type="KEGG" id="sci:B446_00625"/>
<dbReference type="SUPFAM" id="SSF102588">
    <property type="entry name" value="LmbE-like"/>
    <property type="match status" value="1"/>
</dbReference>
<evidence type="ECO:0000313" key="16">
    <source>
        <dbReference type="Proteomes" id="UP000015423"/>
    </source>
</evidence>
<evidence type="ECO:0000256" key="5">
    <source>
        <dbReference type="ARBA" id="ARBA00022692"/>
    </source>
</evidence>
<dbReference type="STRING" id="1214242.B446_00625"/>
<feature type="transmembrane region" description="Helical" evidence="12">
    <location>
        <begin position="282"/>
        <end position="307"/>
    </location>
</feature>
<dbReference type="HAMAP" id="MF_01482">
    <property type="entry name" value="Mca"/>
    <property type="match status" value="1"/>
</dbReference>
<dbReference type="Gene3D" id="1.20.1250.20">
    <property type="entry name" value="MFS general substrate transporter like domains"/>
    <property type="match status" value="1"/>
</dbReference>
<dbReference type="eggNOG" id="COG0477">
    <property type="taxonomic scope" value="Bacteria"/>
</dbReference>
<dbReference type="InterPro" id="IPR036259">
    <property type="entry name" value="MFS_trans_sf"/>
</dbReference>
<dbReference type="InterPro" id="IPR011701">
    <property type="entry name" value="MFS"/>
</dbReference>
<organism evidence="15 16">
    <name type="scientific">Streptomyces collinus (strain DSM 40733 / Tue 365)</name>
    <dbReference type="NCBI Taxonomy" id="1214242"/>
    <lineage>
        <taxon>Bacteria</taxon>
        <taxon>Bacillati</taxon>
        <taxon>Actinomycetota</taxon>
        <taxon>Actinomycetes</taxon>
        <taxon>Kitasatosporales</taxon>
        <taxon>Streptomycetaceae</taxon>
        <taxon>Streptomyces</taxon>
    </lineage>
</organism>
<keyword evidence="4" id="KW-1003">Cell membrane</keyword>
<proteinExistence type="inferred from homology"/>
<evidence type="ECO:0000256" key="3">
    <source>
        <dbReference type="ARBA" id="ARBA00022448"/>
    </source>
</evidence>
<evidence type="ECO:0000256" key="8">
    <source>
        <dbReference type="ARBA" id="ARBA00023136"/>
    </source>
</evidence>
<dbReference type="NCBIfam" id="TIGR03446">
    <property type="entry name" value="mycothiol_Mca"/>
    <property type="match status" value="1"/>
</dbReference>
<dbReference type="GO" id="GO:0005886">
    <property type="term" value="C:plasma membrane"/>
    <property type="evidence" value="ECO:0007669"/>
    <property type="project" value="UniProtKB-SubCell"/>
</dbReference>
<dbReference type="Proteomes" id="UP000015423">
    <property type="component" value="Chromosome"/>
</dbReference>
<dbReference type="InterPro" id="IPR020846">
    <property type="entry name" value="MFS_dom"/>
</dbReference>
<feature type="region of interest" description="Disordered" evidence="11">
    <location>
        <begin position="391"/>
        <end position="523"/>
    </location>
</feature>
<comment type="function">
    <text evidence="10">A mycothiol (MSH, N-acetylcysteinyl-glucosaminyl-inositol) S-conjugate amidase, it recycles conjugated MSH to the N-acetyl cysteine conjugate (AcCys S-conjugate, a mercapturic acid) and the MSH precursor. Involved in MSH-dependent detoxification of a number of alkylating agents and antibiotics.</text>
</comment>
<evidence type="ECO:0000256" key="7">
    <source>
        <dbReference type="ARBA" id="ARBA00022989"/>
    </source>
</evidence>
<keyword evidence="3" id="KW-0813">Transport</keyword>
<comment type="similarity">
    <text evidence="2">Belongs to the major facilitator superfamily. EmrB family.</text>
</comment>
<dbReference type="GO" id="GO:0046677">
    <property type="term" value="P:response to antibiotic"/>
    <property type="evidence" value="ECO:0007669"/>
    <property type="project" value="UniProtKB-KW"/>
</dbReference>
<dbReference type="GO" id="GO:0010126">
    <property type="term" value="P:mycothiol metabolic process"/>
    <property type="evidence" value="ECO:0007669"/>
    <property type="project" value="UniProtKB-UniRule"/>
</dbReference>
<dbReference type="KEGG" id="sci:B446_34665"/>
<evidence type="ECO:0000256" key="10">
    <source>
        <dbReference type="HAMAP-Rule" id="MF_01482"/>
    </source>
</evidence>
<feature type="domain" description="Major facilitator superfamily (MFS) profile" evidence="13">
    <location>
        <begin position="26"/>
        <end position="810"/>
    </location>
</feature>
<feature type="transmembrane region" description="Helical" evidence="12">
    <location>
        <begin position="59"/>
        <end position="80"/>
    </location>
</feature>
<dbReference type="GO" id="GO:0022857">
    <property type="term" value="F:transmembrane transporter activity"/>
    <property type="evidence" value="ECO:0007669"/>
    <property type="project" value="InterPro"/>
</dbReference>
<keyword evidence="10" id="KW-0378">Hydrolase</keyword>
<feature type="transmembrane region" description="Helical" evidence="12">
    <location>
        <begin position="348"/>
        <end position="367"/>
    </location>
</feature>
<feature type="compositionally biased region" description="Basic residues" evidence="11">
    <location>
        <begin position="409"/>
        <end position="429"/>
    </location>
</feature>
<comment type="catalytic activity">
    <reaction evidence="10">
        <text>mycothiol S-conjugate + H2O = an N-acetyl-L-cysteine-S-conjugate + 1D-myo-inositol 2-amino-2-deoxy-alpha-D-glucopyranoside</text>
        <dbReference type="Rhea" id="RHEA:36543"/>
        <dbReference type="ChEBI" id="CHEBI:15377"/>
        <dbReference type="ChEBI" id="CHEBI:58718"/>
        <dbReference type="ChEBI" id="CHEBI:58886"/>
        <dbReference type="ChEBI" id="CHEBI:59633"/>
        <dbReference type="EC" id="3.5.1.115"/>
    </reaction>
</comment>
<gene>
    <name evidence="10" type="primary">mca</name>
    <name evidence="14" type="ORF">B446_00625</name>
    <name evidence="15" type="ORF">B446_34665</name>
</gene>
<dbReference type="Pfam" id="PF07690">
    <property type="entry name" value="MFS_1"/>
    <property type="match status" value="1"/>
</dbReference>
<dbReference type="Pfam" id="PF02585">
    <property type="entry name" value="PIG-L"/>
    <property type="match status" value="1"/>
</dbReference>
<dbReference type="EC" id="3.5.1.115" evidence="10"/>
<keyword evidence="9" id="KW-0046">Antibiotic resistance</keyword>
<keyword evidence="6 10" id="KW-0862">Zinc</keyword>
<feature type="transmembrane region" description="Helical" evidence="12">
    <location>
        <begin position="178"/>
        <end position="197"/>
    </location>
</feature>
<dbReference type="GO" id="GO:0008270">
    <property type="term" value="F:zinc ion binding"/>
    <property type="evidence" value="ECO:0007669"/>
    <property type="project" value="UniProtKB-UniRule"/>
</dbReference>
<reference evidence="15 16" key="2">
    <citation type="journal article" date="2013" name="J. Biotechnol.">
        <title>Complete genome sequence of the kirromycin producer Streptomyces collinus Tu 365 consisting of a linear chromosome and two linear plasmids.</title>
        <authorList>
            <person name="Ruckert C."/>
            <person name="Szczepanowski R."/>
            <person name="Albersmeier A."/>
            <person name="Goesmann A."/>
            <person name="Iftime D."/>
            <person name="Musiol E.M."/>
            <person name="Blin K."/>
            <person name="Wohlleben W."/>
            <person name="Puhler A."/>
            <person name="Kalinowski J."/>
            <person name="Weber T."/>
        </authorList>
    </citation>
    <scope>NUCLEOTIDE SEQUENCE [LARGE SCALE GENOMIC DNA]</scope>
    <source>
        <strain evidence="16">DSM 40733 / Tue 365</strain>
        <strain evidence="15">Tu 365</strain>
    </source>
</reference>
<dbReference type="eggNOG" id="COG2120">
    <property type="taxonomic scope" value="Bacteria"/>
</dbReference>
<accession>S5VEU6</accession>
<keyword evidence="8 12" id="KW-0472">Membrane</keyword>
<reference evidence="16" key="1">
    <citation type="submission" date="2012-10" db="EMBL/GenBank/DDBJ databases">
        <title>The complete genome sequence of Streptomyces collinus Tu 365.</title>
        <authorList>
            <person name="Ruckert C."/>
            <person name="Szczepanowski R."/>
            <person name="Goesmann A."/>
            <person name="Pross E.K."/>
            <person name="Musiol E.M."/>
            <person name="Blin K."/>
            <person name="Wohlleben W."/>
            <person name="Puhler A."/>
            <person name="Weber T."/>
            <person name="Kalinowski J."/>
        </authorList>
    </citation>
    <scope>NUCLEOTIDE SEQUENCE [LARGE SCALE GENOMIC DNA]</scope>
    <source>
        <strain evidence="16">DSM 40733 / Tue 365</strain>
    </source>
</reference>
<evidence type="ECO:0000256" key="2">
    <source>
        <dbReference type="ARBA" id="ARBA00008537"/>
    </source>
</evidence>
<evidence type="ECO:0000313" key="15">
    <source>
        <dbReference type="EMBL" id="AGS73729.1"/>
    </source>
</evidence>
<feature type="transmembrane region" description="Helical" evidence="12">
    <location>
        <begin position="150"/>
        <end position="172"/>
    </location>
</feature>
<dbReference type="HOGENOM" id="CLU_348118_0_0_11"/>
<feature type="compositionally biased region" description="Pro residues" evidence="11">
    <location>
        <begin position="467"/>
        <end position="506"/>
    </location>
</feature>
<evidence type="ECO:0000256" key="11">
    <source>
        <dbReference type="SAM" id="MobiDB-lite"/>
    </source>
</evidence>
<dbReference type="PANTHER" id="PTHR42718">
    <property type="entry name" value="MAJOR FACILITATOR SUPERFAMILY MULTIDRUG TRANSPORTER MFSC"/>
    <property type="match status" value="1"/>
</dbReference>
<comment type="similarity">
    <text evidence="10">Belongs to the MshB deacetylase family. Mca subfamily.</text>
</comment>
<comment type="subunit">
    <text evidence="10">Monomer.</text>
</comment>
<evidence type="ECO:0000256" key="12">
    <source>
        <dbReference type="SAM" id="Phobius"/>
    </source>
</evidence>
<feature type="transmembrane region" description="Helical" evidence="12">
    <location>
        <begin position="242"/>
        <end position="261"/>
    </location>
</feature>
<keyword evidence="5 12" id="KW-0812">Transmembrane</keyword>
<evidence type="ECO:0000313" key="14">
    <source>
        <dbReference type="EMBL" id="AGS66965.1"/>
    </source>
</evidence>
<feature type="transmembrane region" description="Helical" evidence="12">
    <location>
        <begin position="218"/>
        <end position="236"/>
    </location>
</feature>
<comment type="cofactor">
    <cofactor evidence="10">
        <name>Zn(2+)</name>
        <dbReference type="ChEBI" id="CHEBI:29105"/>
    </cofactor>
    <text evidence="10">Binds 1 zinc ion per subunit.</text>
</comment>
<feature type="transmembrane region" description="Helical" evidence="12">
    <location>
        <begin position="117"/>
        <end position="138"/>
    </location>
</feature>
<keyword evidence="16" id="KW-1185">Reference proteome</keyword>
<feature type="transmembrane region" description="Helical" evidence="12">
    <location>
        <begin position="92"/>
        <end position="111"/>
    </location>
</feature>
<comment type="subcellular location">
    <subcellularLocation>
        <location evidence="1">Cell membrane</location>
        <topology evidence="1">Multi-pass membrane protein</topology>
    </subcellularLocation>
</comment>
<feature type="binding site" evidence="10">
    <location>
        <position position="536"/>
    </location>
    <ligand>
        <name>Zn(2+)</name>
        <dbReference type="ChEBI" id="CHEBI:29105"/>
    </ligand>
</feature>
<evidence type="ECO:0000256" key="4">
    <source>
        <dbReference type="ARBA" id="ARBA00022475"/>
    </source>
</evidence>
<dbReference type="EMBL" id="CP006259">
    <property type="protein sequence ID" value="AGS73729.1"/>
    <property type="molecule type" value="Genomic_DNA"/>
</dbReference>
<protein>
    <recommendedName>
        <fullName evidence="10">Mycothiol S-conjugate amidase</fullName>
        <ecNumber evidence="10">3.5.1.115</ecNumber>
    </recommendedName>
</protein>
<feature type="binding site" evidence="10">
    <location>
        <position position="661"/>
    </location>
    <ligand>
        <name>Zn(2+)</name>
        <dbReference type="ChEBI" id="CHEBI:29105"/>
    </ligand>
</feature>
<reference evidence="15" key="3">
    <citation type="submission" date="2015-08" db="EMBL/GenBank/DDBJ databases">
        <authorList>
            <person name="Weber T."/>
            <person name="Iftime D."/>
        </authorList>
    </citation>
    <scope>NUCLEOTIDE SEQUENCE</scope>
    <source>
        <strain evidence="15">Tu 365</strain>
    </source>
</reference>
<dbReference type="PROSITE" id="PS50850">
    <property type="entry name" value="MFS"/>
    <property type="match status" value="1"/>
</dbReference>
<feature type="transmembrane region" description="Helical" evidence="12">
    <location>
        <begin position="313"/>
        <end position="336"/>
    </location>
</feature>
<dbReference type="EMBL" id="CP006259">
    <property type="protein sequence ID" value="AGS66965.1"/>
    <property type="molecule type" value="Genomic_DNA"/>
</dbReference>
<evidence type="ECO:0000256" key="1">
    <source>
        <dbReference type="ARBA" id="ARBA00004651"/>
    </source>
</evidence>
<dbReference type="GO" id="GO:0010127">
    <property type="term" value="P:mycothiol-dependent detoxification"/>
    <property type="evidence" value="ECO:0007669"/>
    <property type="project" value="UniProtKB-UniRule"/>
</dbReference>
<dbReference type="InterPro" id="IPR004638">
    <property type="entry name" value="EmrB-like"/>
</dbReference>
<dbReference type="InterPro" id="IPR003737">
    <property type="entry name" value="GlcNAc_PI_deacetylase-related"/>
</dbReference>
<dbReference type="CDD" id="cd17503">
    <property type="entry name" value="MFS_LmrB_MDR_like"/>
    <property type="match status" value="1"/>
</dbReference>
<dbReference type="SUPFAM" id="SSF103473">
    <property type="entry name" value="MFS general substrate transporter"/>
    <property type="match status" value="1"/>
</dbReference>
<dbReference type="InterPro" id="IPR024078">
    <property type="entry name" value="LmbE-like_dom_sf"/>
</dbReference>
<feature type="transmembrane region" description="Helical" evidence="12">
    <location>
        <begin position="21"/>
        <end position="39"/>
    </location>
</feature>
<feature type="binding site" evidence="10">
    <location>
        <position position="533"/>
    </location>
    <ligand>
        <name>Zn(2+)</name>
        <dbReference type="ChEBI" id="CHEBI:29105"/>
    </ligand>
</feature>
<evidence type="ECO:0000259" key="13">
    <source>
        <dbReference type="PROSITE" id="PS50850"/>
    </source>
</evidence>
<name>S5VEU6_STRC3</name>
<evidence type="ECO:0000256" key="6">
    <source>
        <dbReference type="ARBA" id="ARBA00022833"/>
    </source>
</evidence>